<comment type="subcellular location">
    <subcellularLocation>
        <location evidence="1 7">Cell membrane</location>
        <topology evidence="1 7">Lipid-anchor</topology>
        <orientation evidence="1 7">Cytoplasmic side</orientation>
    </subcellularLocation>
</comment>
<keyword evidence="7" id="KW-0472">Membrane</keyword>
<keyword evidence="7" id="KW-0449">Lipoprotein</keyword>
<dbReference type="InterPro" id="IPR008928">
    <property type="entry name" value="6-hairpin_glycosidase_sf"/>
</dbReference>
<evidence type="ECO:0000256" key="3">
    <source>
        <dbReference type="ARBA" id="ARBA00007128"/>
    </source>
</evidence>
<keyword evidence="6 7" id="KW-0119">Carbohydrate metabolism</keyword>
<dbReference type="PANTHER" id="PTHR10749">
    <property type="entry name" value="PHOSPHORYLASE B KINASE REGULATORY SUBUNIT"/>
    <property type="match status" value="1"/>
</dbReference>
<evidence type="ECO:0000259" key="9">
    <source>
        <dbReference type="Pfam" id="PF00723"/>
    </source>
</evidence>
<keyword evidence="7" id="KW-0636">Prenylation</keyword>
<feature type="region of interest" description="Disordered" evidence="8">
    <location>
        <begin position="474"/>
        <end position="494"/>
    </location>
</feature>
<dbReference type="Pfam" id="PF19292">
    <property type="entry name" value="KPBB_C"/>
    <property type="match status" value="1"/>
</dbReference>
<evidence type="ECO:0000256" key="5">
    <source>
        <dbReference type="ARBA" id="ARBA00022860"/>
    </source>
</evidence>
<comment type="caution">
    <text evidence="11">The sequence shown here is derived from an EMBL/GenBank/DDBJ whole genome shotgun (WGS) entry which is preliminary data.</text>
</comment>
<evidence type="ECO:0000313" key="11">
    <source>
        <dbReference type="EMBL" id="MBN3282703.1"/>
    </source>
</evidence>
<evidence type="ECO:0000256" key="4">
    <source>
        <dbReference type="ARBA" id="ARBA00022600"/>
    </source>
</evidence>
<evidence type="ECO:0000259" key="10">
    <source>
        <dbReference type="Pfam" id="PF19292"/>
    </source>
</evidence>
<comment type="function">
    <text evidence="7">Phosphorylase b kinase catalyzes the phosphorylation of serine in certain substrates, including troponin I.</text>
</comment>
<feature type="domain" description="GH15-like" evidence="9">
    <location>
        <begin position="1"/>
        <end position="576"/>
    </location>
</feature>
<feature type="non-terminal residue" evidence="11">
    <location>
        <position position="1"/>
    </location>
</feature>
<feature type="domain" description="Phosphorylase b kinase regulatory subunit alpha/beta C-terminal" evidence="10">
    <location>
        <begin position="790"/>
        <end position="932"/>
    </location>
</feature>
<comment type="similarity">
    <text evidence="3 7">Belongs to the phosphorylase b kinase regulatory chain family.</text>
</comment>
<comment type="pathway">
    <text evidence="2 7">Glycan biosynthesis; glycogen metabolism.</text>
</comment>
<keyword evidence="11" id="KW-0808">Transferase</keyword>
<feature type="non-terminal residue" evidence="11">
    <location>
        <position position="965"/>
    </location>
</feature>
<dbReference type="InterPro" id="IPR045583">
    <property type="entry name" value="KPBA/B_C"/>
</dbReference>
<organism evidence="11 12">
    <name type="scientific">Polyodon spathula</name>
    <name type="common">North American paddlefish</name>
    <name type="synonym">Squalus spathula</name>
    <dbReference type="NCBI Taxonomy" id="7913"/>
    <lineage>
        <taxon>Eukaryota</taxon>
        <taxon>Metazoa</taxon>
        <taxon>Chordata</taxon>
        <taxon>Craniata</taxon>
        <taxon>Vertebrata</taxon>
        <taxon>Euteleostomi</taxon>
        <taxon>Actinopterygii</taxon>
        <taxon>Chondrostei</taxon>
        <taxon>Acipenseriformes</taxon>
        <taxon>Polyodontidae</taxon>
        <taxon>Polyodon</taxon>
    </lineage>
</organism>
<feature type="compositionally biased region" description="Polar residues" evidence="8">
    <location>
        <begin position="480"/>
        <end position="494"/>
    </location>
</feature>
<dbReference type="Pfam" id="PF00723">
    <property type="entry name" value="Glyco_hydro_15"/>
    <property type="match status" value="1"/>
</dbReference>
<keyword evidence="5 7" id="KW-0112">Calmodulin-binding</keyword>
<evidence type="ECO:0000256" key="7">
    <source>
        <dbReference type="RuleBase" id="RU364123"/>
    </source>
</evidence>
<dbReference type="PANTHER" id="PTHR10749:SF8">
    <property type="entry name" value="PHOSPHORYLASE B KINASE REGULATORY SUBUNIT BETA"/>
    <property type="match status" value="1"/>
</dbReference>
<evidence type="ECO:0000256" key="2">
    <source>
        <dbReference type="ARBA" id="ARBA00005131"/>
    </source>
</evidence>
<keyword evidence="12" id="KW-1185">Reference proteome</keyword>
<gene>
    <name evidence="11" type="primary">Phkb</name>
    <name evidence="11" type="ORF">GTO93_0021360</name>
</gene>
<dbReference type="SUPFAM" id="SSF48208">
    <property type="entry name" value="Six-hairpin glycosidases"/>
    <property type="match status" value="1"/>
</dbReference>
<keyword evidence="11" id="KW-0418">Kinase</keyword>
<evidence type="ECO:0000256" key="1">
    <source>
        <dbReference type="ARBA" id="ARBA00004342"/>
    </source>
</evidence>
<dbReference type="GO" id="GO:0016301">
    <property type="term" value="F:kinase activity"/>
    <property type="evidence" value="ECO:0007669"/>
    <property type="project" value="UniProtKB-KW"/>
</dbReference>
<accession>A0ABS2Y9V3</accession>
<dbReference type="InterPro" id="IPR008734">
    <property type="entry name" value="PHK_A/B_su"/>
</dbReference>
<dbReference type="EMBL" id="JAAWVQ010119906">
    <property type="protein sequence ID" value="MBN3282703.1"/>
    <property type="molecule type" value="Genomic_DNA"/>
</dbReference>
<proteinExistence type="inferred from homology"/>
<evidence type="ECO:0000313" key="12">
    <source>
        <dbReference type="Proteomes" id="UP001166093"/>
    </source>
</evidence>
<reference evidence="11" key="1">
    <citation type="journal article" date="2021" name="Cell">
        <title>Tracing the genetic footprints of vertebrate landing in non-teleost ray-finned fishes.</title>
        <authorList>
            <person name="Bi X."/>
            <person name="Wang K."/>
            <person name="Yang L."/>
            <person name="Pan H."/>
            <person name="Jiang H."/>
            <person name="Wei Q."/>
            <person name="Fang M."/>
            <person name="Yu H."/>
            <person name="Zhu C."/>
            <person name="Cai Y."/>
            <person name="He Y."/>
            <person name="Gan X."/>
            <person name="Zeng H."/>
            <person name="Yu D."/>
            <person name="Zhu Y."/>
            <person name="Jiang H."/>
            <person name="Qiu Q."/>
            <person name="Yang H."/>
            <person name="Zhang Y.E."/>
            <person name="Wang W."/>
            <person name="Zhu M."/>
            <person name="He S."/>
            <person name="Zhang G."/>
        </authorList>
    </citation>
    <scope>NUCLEOTIDE SEQUENCE</scope>
    <source>
        <strain evidence="11">Pddl_001</strain>
    </source>
</reference>
<name>A0ABS2Y9V3_POLSP</name>
<evidence type="ECO:0000256" key="8">
    <source>
        <dbReference type="SAM" id="MobiDB-lite"/>
    </source>
</evidence>
<dbReference type="InterPro" id="IPR011613">
    <property type="entry name" value="GH15-like"/>
</dbReference>
<keyword evidence="4 7" id="KW-0321">Glycogen metabolism</keyword>
<protein>
    <recommendedName>
        <fullName evidence="7">Phosphorylase b kinase regulatory subunit</fullName>
    </recommendedName>
</protein>
<sequence length="965" mass="109922">MWERGSKYNNGSTELHSSSVGFAKAALEAINGFNLFGNQGCSWSVIFVDLDAHNRNRQTLCSLLPRESRSHNTDAALLPCISYPAFAVDDDALYNQTLDKIVRKLKGKYGFKRFLRDGYRTAREDRNRLFYKPAEIKLFDGIECEFPLFYIFMMIDGVFRGNSEQVKEYQTLLKPVLFQSYEGHAVIPKYYYVAADFVEAEQKNHGSQKRFSSNSGRDGKLFLWGQSLYIIAKLLVDGLISPRDIDPVRRYVPPENQRNVSMRYSNQGPLENDVVIHVALIAESQRLQVFLNTYGIQTQTPQQVEPIQIWPQQELVKAYRHLAVNQKLGLSGRPERPVGCIGTSKIYRILGKTVVCYPIVFDLSDFYMSQDVMLLIDDIKNALQFIKQYWKMHGRPLFLVLIREDNIRGSRFNPVLDMLASFKQGSVGGVKVHVDRLQTLISGAVVEQLDFLRVNESEELPEFKSFEELKLPKHSKVKRQTSTPNASDLEQQPEININDWKQAPTFEILQKLDDCSCLASQALLANLLLKREGPDFFTKEGTVMDLLERIYRRAGTRKLWLVVRYTAALTKKLASSIAPHITTLVVHGKQICRESSPFIVPHIAAPSFGRTINETLLANHNRCKYGSPKPVSVIKKKKKKLFLFFTVLTAESVVRLAASLLGKLVDSLAPSITNVLVQGKQVTLGVFSHEEEVICNPLSPGVIKDILYSKCNPYGEREAVVQQELVIHIGWIISNSPELFSGMLKIRVGWIIHAMKHELKIRAGDMPAQDLYQLSPSEIKQLLLDVLQPQHQGRCWLNRRQIDGSLNRTPLGFYDRLWQILERTPNGIMVAGTHLPQQPTLSDMTMYEMNFSLLVEDMLKNIVQPEYRQIIVELLMVVSIVLERNPELEFQDKVDLDKLVKEAFNDFQRDRSKFEGMEKKDEMTAFYNTPPLGKRGTSSYLTKSVMIALLEGEVKPSNDDPCTVS</sequence>
<evidence type="ECO:0000256" key="6">
    <source>
        <dbReference type="ARBA" id="ARBA00023277"/>
    </source>
</evidence>
<dbReference type="Proteomes" id="UP001166093">
    <property type="component" value="Unassembled WGS sequence"/>
</dbReference>
<keyword evidence="7" id="KW-1003">Cell membrane</keyword>